<comment type="caution">
    <text evidence="2">The sequence shown here is derived from an EMBL/GenBank/DDBJ whole genome shotgun (WGS) entry which is preliminary data.</text>
</comment>
<feature type="region of interest" description="Disordered" evidence="1">
    <location>
        <begin position="1"/>
        <end position="38"/>
    </location>
</feature>
<evidence type="ECO:0000313" key="2">
    <source>
        <dbReference type="EMBL" id="MDI3422845.1"/>
    </source>
</evidence>
<accession>A0ABT6T618</accession>
<dbReference type="EMBL" id="JASCIS010000043">
    <property type="protein sequence ID" value="MDI3422845.1"/>
    <property type="molecule type" value="Genomic_DNA"/>
</dbReference>
<evidence type="ECO:0000313" key="3">
    <source>
        <dbReference type="Proteomes" id="UP001237105"/>
    </source>
</evidence>
<gene>
    <name evidence="2" type="ORF">QIT00_30620</name>
</gene>
<proteinExistence type="predicted"/>
<evidence type="ECO:0000256" key="1">
    <source>
        <dbReference type="SAM" id="MobiDB-lite"/>
    </source>
</evidence>
<protein>
    <submittedName>
        <fullName evidence="2">Uncharacterized protein</fullName>
    </submittedName>
</protein>
<dbReference type="Proteomes" id="UP001237105">
    <property type="component" value="Unassembled WGS sequence"/>
</dbReference>
<feature type="region of interest" description="Disordered" evidence="1">
    <location>
        <begin position="94"/>
        <end position="115"/>
    </location>
</feature>
<name>A0ABT6T618_9ACTN</name>
<organism evidence="2 3">
    <name type="scientific">Streptomyces luteolus</name>
    <dbReference type="NCBI Taxonomy" id="3043615"/>
    <lineage>
        <taxon>Bacteria</taxon>
        <taxon>Bacillati</taxon>
        <taxon>Actinomycetota</taxon>
        <taxon>Actinomycetes</taxon>
        <taxon>Kitasatosporales</taxon>
        <taxon>Streptomycetaceae</taxon>
        <taxon>Streptomyces</taxon>
    </lineage>
</organism>
<reference evidence="2 3" key="1">
    <citation type="submission" date="2023-05" db="EMBL/GenBank/DDBJ databases">
        <title>Draft genome sequence of Streptomyces sp. B-S-A12 isolated from a cave soil in Thailand.</title>
        <authorList>
            <person name="Chamroensaksri N."/>
            <person name="Muangham S."/>
        </authorList>
    </citation>
    <scope>NUCLEOTIDE SEQUENCE [LARGE SCALE GENOMIC DNA]</scope>
    <source>
        <strain evidence="2 3">B-S-A12</strain>
    </source>
</reference>
<sequence>MRCDHPLEAAPGGVLAHAGRRAEPGAAEAPVDAEGRHHGHVLRCGPAVQSGAVHAECPADPGTAALGSAALGSAALGSAALGSAALGTAALGTAALGDPSVPSSPSSGTPTRGPC</sequence>
<dbReference type="RefSeq" id="WP_282538698.1">
    <property type="nucleotide sequence ID" value="NZ_JASCIS010000043.1"/>
</dbReference>
<keyword evidence="3" id="KW-1185">Reference proteome</keyword>